<keyword evidence="1" id="KW-0732">Signal</keyword>
<dbReference type="EMBL" id="JAHYXK010000004">
    <property type="protein sequence ID" value="MBW7466728.1"/>
    <property type="molecule type" value="Genomic_DNA"/>
</dbReference>
<dbReference type="CDD" id="cd00146">
    <property type="entry name" value="PKD"/>
    <property type="match status" value="1"/>
</dbReference>
<dbReference type="Pfam" id="PF18911">
    <property type="entry name" value="PKD_4"/>
    <property type="match status" value="1"/>
</dbReference>
<dbReference type="InterPro" id="IPR006558">
    <property type="entry name" value="LamG-like"/>
</dbReference>
<dbReference type="Gene3D" id="2.60.120.200">
    <property type="match status" value="1"/>
</dbReference>
<dbReference type="InterPro" id="IPR000601">
    <property type="entry name" value="PKD_dom"/>
</dbReference>
<sequence length="1123" mass="122091">MEEEIGGQWNAAVGLTFSNDGNSMFVWEKGGKVWIVENGQRLPTPLIDISEEVGDWGDHGLLGFTLDPNFETNGYFYLLYVVDRHHLMHFGKGSYSASANAYFDATIGRVTRYTSSNRKTADMSSRKVLLGETPATGIPILYESHGVGSIIFGEDGSLLISTGDGATAGWLDKGYDPTQPNDTYVPQALQDGIITAKEDVGAFKSQQVESLNGKVLRINPETGAGLPSNPFYNAATPNAHASKVWALGLRNPFRFTLRPGTGNANHPGTLYVGDSGWQSWEEVNVVDAKGMNFGWPIYEGFEAQQYYSNTGVPNPFAPNPLNGQGNCTQQYINFQFLIVPPKKTEPPYFGNPCKYDEVIPDNIPTFVHARPAIDWVNDIVRNGVEPAANARVGTFDGENPTVAKIGAAGSPVSGPQFYGSSSTGGIWYTGTDFPAEYQNTYFFGDYGAGWIRNASFDGAENPTTVKNFISSDANVVALATNPVTGGLYYINYATQIKKVSYYAGNTPPKAVAEADKLYGTSPLTVQFSSAKSTDAEGQALTYEWDFGDGSAKVTTANPSHTFTSLEVGKQFTVKLKVTDAEGLSSTATLVVSVNNTPPVVNITSPAEGTKYPLTDKTVYDLRATVTDNEHNASQLTYEWQTVLHHNTHVHPEPIDNNPETTTTITPIGCDSEIYFYRINLKVTDAGGLSATDYVDLYPECGGSVVKSVRVISPENNSNFAVGTHIPLKVSFMDASRVWNRVEYYQGSSIIGTAYTSPFDYEWTGAPAGSYSITAKAYDNEGHEVTSDPITITVGTSSQIDLSNCLPGLVHYFGLDTETTKQHRDFASSATANCETCPQTVPGKFNEAQRFNGTATGLNIANVTNFNWNKDVNFTISFWMKSSTNNGTNSVIIGRNAVNSRMHWWVGLNTTGQAIFMLKDVDHIGIYLGDKGPSLTDGQWHQITAVRDGSNQKSRLYVDGVLLEEVTYFYTKGFEGQVPVTVGYMQLDNGYHYSGDLDELKVYNRAILPEEVVATYNSGNGSYCGSNALGIVDNENFAGTFEVFPNPNRGDMGIYVTDLLPGEATRLTLTDVTGKKVLVKEVVATSKGVVQLKLTSDVNLGSGLYNLVLTSPDRSISRKVVIVK</sequence>
<dbReference type="SUPFAM" id="SSF50952">
    <property type="entry name" value="Soluble quinoprotein glucose dehydrogenase"/>
    <property type="match status" value="1"/>
</dbReference>
<evidence type="ECO:0000256" key="2">
    <source>
        <dbReference type="ARBA" id="ARBA00023157"/>
    </source>
</evidence>
<evidence type="ECO:0000313" key="5">
    <source>
        <dbReference type="Proteomes" id="UP000813018"/>
    </source>
</evidence>
<dbReference type="InterPro" id="IPR022409">
    <property type="entry name" value="PKD/Chitinase_dom"/>
</dbReference>
<dbReference type="InterPro" id="IPR011041">
    <property type="entry name" value="Quinoprot_gluc/sorb_DH_b-prop"/>
</dbReference>
<comment type="caution">
    <text evidence="4">The sequence shown here is derived from an EMBL/GenBank/DDBJ whole genome shotgun (WGS) entry which is preliminary data.</text>
</comment>
<evidence type="ECO:0000259" key="3">
    <source>
        <dbReference type="PROSITE" id="PS50093"/>
    </source>
</evidence>
<dbReference type="InterPro" id="IPR012938">
    <property type="entry name" value="Glc/Sorbosone_DH"/>
</dbReference>
<evidence type="ECO:0000256" key="1">
    <source>
        <dbReference type="ARBA" id="ARBA00022729"/>
    </source>
</evidence>
<evidence type="ECO:0000313" key="4">
    <source>
        <dbReference type="EMBL" id="MBW7466728.1"/>
    </source>
</evidence>
<organism evidence="4 5">
    <name type="scientific">Pontibacter aydingkolensis</name>
    <dbReference type="NCBI Taxonomy" id="1911536"/>
    <lineage>
        <taxon>Bacteria</taxon>
        <taxon>Pseudomonadati</taxon>
        <taxon>Bacteroidota</taxon>
        <taxon>Cytophagia</taxon>
        <taxon>Cytophagales</taxon>
        <taxon>Hymenobacteraceae</taxon>
        <taxon>Pontibacter</taxon>
    </lineage>
</organism>
<gene>
    <name evidence="4" type="ORF">K0O23_06590</name>
</gene>
<protein>
    <submittedName>
        <fullName evidence="4">PQQ-dependent sugar dehydrogenase</fullName>
    </submittedName>
</protein>
<dbReference type="InterPro" id="IPR035986">
    <property type="entry name" value="PKD_dom_sf"/>
</dbReference>
<name>A0ABS7CSA5_9BACT</name>
<keyword evidence="5" id="KW-1185">Reference proteome</keyword>
<keyword evidence="2" id="KW-1015">Disulfide bond</keyword>
<dbReference type="SMART" id="SM00560">
    <property type="entry name" value="LamGL"/>
    <property type="match status" value="1"/>
</dbReference>
<dbReference type="InterPro" id="IPR011042">
    <property type="entry name" value="6-blade_b-propeller_TolB-like"/>
</dbReference>
<dbReference type="NCBIfam" id="TIGR04183">
    <property type="entry name" value="Por_Secre_tail"/>
    <property type="match status" value="1"/>
</dbReference>
<dbReference type="Gene3D" id="2.60.40.10">
    <property type="entry name" value="Immunoglobulins"/>
    <property type="match status" value="2"/>
</dbReference>
<feature type="domain" description="PKD" evidence="3">
    <location>
        <begin position="508"/>
        <end position="593"/>
    </location>
</feature>
<proteinExistence type="predicted"/>
<dbReference type="PROSITE" id="PS50093">
    <property type="entry name" value="PKD"/>
    <property type="match status" value="1"/>
</dbReference>
<dbReference type="Pfam" id="PF17957">
    <property type="entry name" value="Big_7"/>
    <property type="match status" value="1"/>
</dbReference>
<dbReference type="PANTHER" id="PTHR19328:SF13">
    <property type="entry name" value="HIPL1 PROTEIN"/>
    <property type="match status" value="1"/>
</dbReference>
<dbReference type="InterPro" id="IPR013320">
    <property type="entry name" value="ConA-like_dom_sf"/>
</dbReference>
<dbReference type="Pfam" id="PF13385">
    <property type="entry name" value="Laminin_G_3"/>
    <property type="match status" value="1"/>
</dbReference>
<dbReference type="InterPro" id="IPR013783">
    <property type="entry name" value="Ig-like_fold"/>
</dbReference>
<dbReference type="PANTHER" id="PTHR19328">
    <property type="entry name" value="HEDGEHOG-INTERACTING PROTEIN"/>
    <property type="match status" value="1"/>
</dbReference>
<dbReference type="Proteomes" id="UP000813018">
    <property type="component" value="Unassembled WGS sequence"/>
</dbReference>
<dbReference type="SUPFAM" id="SSF49899">
    <property type="entry name" value="Concanavalin A-like lectins/glucanases"/>
    <property type="match status" value="1"/>
</dbReference>
<dbReference type="SMART" id="SM00089">
    <property type="entry name" value="PKD"/>
    <property type="match status" value="1"/>
</dbReference>
<accession>A0ABS7CSA5</accession>
<dbReference type="InterPro" id="IPR026444">
    <property type="entry name" value="Secre_tail"/>
</dbReference>
<dbReference type="Pfam" id="PF07995">
    <property type="entry name" value="GSDH"/>
    <property type="match status" value="1"/>
</dbReference>
<dbReference type="Gene3D" id="2.120.10.30">
    <property type="entry name" value="TolB, C-terminal domain"/>
    <property type="match status" value="1"/>
</dbReference>
<dbReference type="RefSeq" id="WP_219876609.1">
    <property type="nucleotide sequence ID" value="NZ_JAHYXK010000004.1"/>
</dbReference>
<dbReference type="SUPFAM" id="SSF49299">
    <property type="entry name" value="PKD domain"/>
    <property type="match status" value="1"/>
</dbReference>
<reference evidence="4 5" key="1">
    <citation type="journal article" date="2016" name="Int. J. Syst. Evol. Microbiol.">
        <title>Pontibacter aydingkolensis sp. nov., isolated from soil of a salt lake.</title>
        <authorList>
            <person name="Osman G."/>
            <person name="Zhang T."/>
            <person name="Lou K."/>
            <person name="Gao Y."/>
            <person name="Chang W."/>
            <person name="Lin Q."/>
            <person name="Yang H.M."/>
            <person name="Huo X.D."/>
            <person name="Wang N."/>
        </authorList>
    </citation>
    <scope>NUCLEOTIDE SEQUENCE [LARGE SCALE GENOMIC DNA]</scope>
    <source>
        <strain evidence="4 5">KACC 19255</strain>
    </source>
</reference>